<evidence type="ECO:0000313" key="3">
    <source>
        <dbReference type="EMBL" id="KIX11098.1"/>
    </source>
</evidence>
<dbReference type="Pfam" id="PF13188">
    <property type="entry name" value="PAS_8"/>
    <property type="match status" value="1"/>
</dbReference>
<evidence type="ECO:0000313" key="4">
    <source>
        <dbReference type="Proteomes" id="UP000032233"/>
    </source>
</evidence>
<dbReference type="EMBL" id="AZAC01000067">
    <property type="protein sequence ID" value="KIX11098.1"/>
    <property type="molecule type" value="Genomic_DNA"/>
</dbReference>
<dbReference type="InParanoid" id="A0A0D2HKD9"/>
<dbReference type="Pfam" id="PF01740">
    <property type="entry name" value="STAS"/>
    <property type="match status" value="1"/>
</dbReference>
<dbReference type="PANTHER" id="PTHR33745:SF3">
    <property type="entry name" value="RSBT CO-ANTAGONIST PROTEIN RSBRC"/>
    <property type="match status" value="1"/>
</dbReference>
<dbReference type="PROSITE" id="PS50801">
    <property type="entry name" value="STAS"/>
    <property type="match status" value="1"/>
</dbReference>
<dbReference type="Gene3D" id="3.30.750.24">
    <property type="entry name" value="STAS domain"/>
    <property type="match status" value="1"/>
</dbReference>
<sequence length="261" mass="29501">MSEEQLELNKLKTIVDSMEEVVYVQDPDTYELLFLNKVGLEIWGDIIGQKCYEGLQGLQSPCPFCTNEQIFGEYLGQSYVWEFQNEIDKRWYRCIDRAIDWPDGRKVRYEMAVDITRQKKAEEALRRKSKEILTLSTPVMQVWQGVVVAPLIGTLDQERTQYFMETFLQAITDTQSPVALMDITGVPTVDTQTAQHLIEAITAARLLGTQVILTGVSPAIAQTLVHLGIDLADFETKSSLAAGLRLALNMVDLEVKPRTNP</sequence>
<dbReference type="STRING" id="1429043.X474_25565"/>
<evidence type="ECO:0000256" key="1">
    <source>
        <dbReference type="ARBA" id="ARBA00022553"/>
    </source>
</evidence>
<dbReference type="InterPro" id="IPR000014">
    <property type="entry name" value="PAS"/>
</dbReference>
<keyword evidence="4" id="KW-1185">Reference proteome</keyword>
<dbReference type="SUPFAM" id="SSF52091">
    <property type="entry name" value="SpoIIaa-like"/>
    <property type="match status" value="1"/>
</dbReference>
<proteinExistence type="predicted"/>
<dbReference type="InterPro" id="IPR036513">
    <property type="entry name" value="STAS_dom_sf"/>
</dbReference>
<dbReference type="InterPro" id="IPR002645">
    <property type="entry name" value="STAS_dom"/>
</dbReference>
<dbReference type="CDD" id="cd07041">
    <property type="entry name" value="STAS_RsbR_RsbS_like"/>
    <property type="match status" value="1"/>
</dbReference>
<dbReference type="InterPro" id="IPR035965">
    <property type="entry name" value="PAS-like_dom_sf"/>
</dbReference>
<gene>
    <name evidence="3" type="ORF">X474_25565</name>
</gene>
<dbReference type="OrthoDB" id="5488593at2"/>
<evidence type="ECO:0000259" key="2">
    <source>
        <dbReference type="PROSITE" id="PS50801"/>
    </source>
</evidence>
<feature type="domain" description="STAS" evidence="2">
    <location>
        <begin position="136"/>
        <end position="247"/>
    </location>
</feature>
<organism evidence="3 4">
    <name type="scientific">Dethiosulfatarculus sandiegensis</name>
    <dbReference type="NCBI Taxonomy" id="1429043"/>
    <lineage>
        <taxon>Bacteria</taxon>
        <taxon>Pseudomonadati</taxon>
        <taxon>Thermodesulfobacteriota</taxon>
        <taxon>Desulfarculia</taxon>
        <taxon>Desulfarculales</taxon>
        <taxon>Desulfarculaceae</taxon>
        <taxon>Dethiosulfatarculus</taxon>
    </lineage>
</organism>
<reference evidence="3 4" key="1">
    <citation type="submission" date="2013-11" db="EMBL/GenBank/DDBJ databases">
        <title>Metagenomic analysis of a methanogenic consortium involved in long chain n-alkane degradation.</title>
        <authorList>
            <person name="Davidova I.A."/>
            <person name="Callaghan A.V."/>
            <person name="Wawrik B."/>
            <person name="Pruitt S."/>
            <person name="Marks C."/>
            <person name="Duncan K.E."/>
            <person name="Suflita J.M."/>
        </authorList>
    </citation>
    <scope>NUCLEOTIDE SEQUENCE [LARGE SCALE GENOMIC DNA]</scope>
    <source>
        <strain evidence="3 4">SPR</strain>
    </source>
</reference>
<protein>
    <submittedName>
        <fullName evidence="3">Polyvinylalcohol dehydrogenase</fullName>
    </submittedName>
</protein>
<dbReference type="SUPFAM" id="SSF55785">
    <property type="entry name" value="PYP-like sensor domain (PAS domain)"/>
    <property type="match status" value="1"/>
</dbReference>
<dbReference type="InterPro" id="IPR051932">
    <property type="entry name" value="Bact_StressResp_Reg"/>
</dbReference>
<name>A0A0D2HKD9_9BACT</name>
<comment type="caution">
    <text evidence="3">The sequence shown here is derived from an EMBL/GenBank/DDBJ whole genome shotgun (WGS) entry which is preliminary data.</text>
</comment>
<dbReference type="PANTHER" id="PTHR33745">
    <property type="entry name" value="RSBT ANTAGONIST PROTEIN RSBS-RELATED"/>
    <property type="match status" value="1"/>
</dbReference>
<dbReference type="RefSeq" id="WP_156360903.1">
    <property type="nucleotide sequence ID" value="NZ_AZAC01000067.1"/>
</dbReference>
<dbReference type="Gene3D" id="3.30.450.20">
    <property type="entry name" value="PAS domain"/>
    <property type="match status" value="1"/>
</dbReference>
<keyword evidence="1" id="KW-0597">Phosphoprotein</keyword>
<dbReference type="Proteomes" id="UP000032233">
    <property type="component" value="Unassembled WGS sequence"/>
</dbReference>
<accession>A0A0D2HKD9</accession>
<dbReference type="AlphaFoldDB" id="A0A0D2HKD9"/>